<name>A0A0A0Q2G7_9CAUD</name>
<sequence>MDIISNFNIINIPTRIKLGETIYPKFQFVREIPDGEEIYIANAYGSVILGTSHKHEFTISDWTTEGNISTSTDDISYTATIEGIYTINVFIKVRYNGEETVKIAEEIIEIYKELPNPASLEIISNHPTLPAPTGENFTLSVRVGNMDEPFEITNHSWAIRGNIINSETIDVDWIGPGTEQVICRATVSKEGYESEEFETYYTLTSVKGILPNIITTISAYGSPEVGLAYKAYASRNFPQGFQNITLTTKWFEITDSGHIPITQIGTDLNHKFRTVGEHTIYYTVVYSLENYEDLEAKSKELVLNIIDWEAHSSQ</sequence>
<accession>A0A0A0Q2G7</accession>
<dbReference type="RefSeq" id="YP_009211624.1">
    <property type="nucleotide sequence ID" value="NC_028940.1"/>
</dbReference>
<proteinExistence type="predicted"/>
<dbReference type="EMBL" id="KF835987">
    <property type="protein sequence ID" value="AHY25165.1"/>
    <property type="molecule type" value="Genomic_DNA"/>
</dbReference>
<protein>
    <submittedName>
        <fullName evidence="1">YYY domain containing protein</fullName>
    </submittedName>
</protein>
<evidence type="ECO:0000313" key="1">
    <source>
        <dbReference type="EMBL" id="AHY25165.1"/>
    </source>
</evidence>
<organism evidence="1 2">
    <name type="scientific">Pectobacterium bacteriophage PM2</name>
    <dbReference type="NCBI Taxonomy" id="1429794"/>
    <lineage>
        <taxon>Viruses</taxon>
        <taxon>Duplodnaviria</taxon>
        <taxon>Heunggongvirae</taxon>
        <taxon>Uroviricota</taxon>
        <taxon>Caudoviricetes</taxon>
        <taxon>Pantevenvirales</taxon>
        <taxon>Straboviridae</taxon>
        <taxon>Tevenvirinae</taxon>
        <taxon>Mosugukvirus</taxon>
        <taxon>Mosugukvirus pm2</taxon>
    </lineage>
</organism>
<keyword evidence="2" id="KW-1185">Reference proteome</keyword>
<dbReference type="Proteomes" id="UP000030739">
    <property type="component" value="Segment"/>
</dbReference>
<evidence type="ECO:0000313" key="2">
    <source>
        <dbReference type="Proteomes" id="UP000030739"/>
    </source>
</evidence>
<dbReference type="GeneID" id="26638096"/>
<gene>
    <name evidence="1" type="ORF">PM2_203</name>
</gene>
<reference evidence="1 2" key="1">
    <citation type="journal article" date="2015" name="Plant Pathol. J.">
        <title>Isolation and Genomic Characterization of the T4-Like Bacteriophage PM2 Infecting Pectobacterium carotovorum subsp. carotovorum.</title>
        <authorList>
            <person name="Lim J.A."/>
            <person name="Lee D.H."/>
            <person name="Heu S."/>
        </authorList>
    </citation>
    <scope>NUCLEOTIDE SEQUENCE [LARGE SCALE GENOMIC DNA]</scope>
</reference>
<dbReference type="KEGG" id="vg:26638096"/>